<accession>A0A1S3JKV0</accession>
<organism evidence="3 4">
    <name type="scientific">Lingula anatina</name>
    <name type="common">Brachiopod</name>
    <name type="synonym">Lingula unguis</name>
    <dbReference type="NCBI Taxonomy" id="7574"/>
    <lineage>
        <taxon>Eukaryota</taxon>
        <taxon>Metazoa</taxon>
        <taxon>Spiralia</taxon>
        <taxon>Lophotrochozoa</taxon>
        <taxon>Brachiopoda</taxon>
        <taxon>Linguliformea</taxon>
        <taxon>Lingulata</taxon>
        <taxon>Lingulida</taxon>
        <taxon>Linguloidea</taxon>
        <taxon>Lingulidae</taxon>
        <taxon>Lingula</taxon>
    </lineage>
</organism>
<dbReference type="OrthoDB" id="5594417at2759"/>
<feature type="compositionally biased region" description="Basic and acidic residues" evidence="2">
    <location>
        <begin position="15"/>
        <end position="37"/>
    </location>
</feature>
<evidence type="ECO:0000313" key="3">
    <source>
        <dbReference type="Proteomes" id="UP000085678"/>
    </source>
</evidence>
<dbReference type="AlphaFoldDB" id="A0A1S3JKV0"/>
<dbReference type="GeneID" id="106174135"/>
<feature type="compositionally biased region" description="Basic and acidic residues" evidence="2">
    <location>
        <begin position="188"/>
        <end position="199"/>
    </location>
</feature>
<dbReference type="RefSeq" id="XP_013411003.1">
    <property type="nucleotide sequence ID" value="XM_013555549.2"/>
</dbReference>
<dbReference type="STRING" id="7574.A0A1S3JKV0"/>
<dbReference type="OMA" id="MEMSEEM"/>
<evidence type="ECO:0000313" key="4">
    <source>
        <dbReference type="RefSeq" id="XP_013411003.1"/>
    </source>
</evidence>
<gene>
    <name evidence="4" type="primary">LOC106174135</name>
</gene>
<name>A0A1S3JKV0_LINAN</name>
<dbReference type="Gene3D" id="6.10.140.1230">
    <property type="match status" value="1"/>
</dbReference>
<dbReference type="Pfam" id="PF03357">
    <property type="entry name" value="Snf7"/>
    <property type="match status" value="1"/>
</dbReference>
<reference evidence="4" key="1">
    <citation type="submission" date="2025-08" db="UniProtKB">
        <authorList>
            <consortium name="RefSeq"/>
        </authorList>
    </citation>
    <scope>IDENTIFICATION</scope>
    <source>
        <tissue evidence="4">Gonads</tissue>
    </source>
</reference>
<sequence>MDLFKKKPTVQEQLRQNDRQIRRTQRDLERDRGQLEKQEKQIEIEIKKAAKRGDKQTATILAKQLVQLRKQKTKSFAVGSRIQGVGHQTKMMHSNMKMANAMGSTTKAMQSMNKVMDPQKTMKTMQDFTKESMKMDMSEEMINDTLDEIFDESGDEEEQDAIVTQVLDEIGIEISGKMADAPSAHKGKLGESSKADQDIERQLAALKDL</sequence>
<feature type="region of interest" description="Disordered" evidence="2">
    <location>
        <begin position="177"/>
        <end position="199"/>
    </location>
</feature>
<evidence type="ECO:0000256" key="2">
    <source>
        <dbReference type="SAM" id="MobiDB-lite"/>
    </source>
</evidence>
<dbReference type="FunCoup" id="A0A1S3JKV0">
    <property type="interactions" value="469"/>
</dbReference>
<evidence type="ECO:0000256" key="1">
    <source>
        <dbReference type="ARBA" id="ARBA00006190"/>
    </source>
</evidence>
<dbReference type="GO" id="GO:0007034">
    <property type="term" value="P:vacuolar transport"/>
    <property type="evidence" value="ECO:0007669"/>
    <property type="project" value="InterPro"/>
</dbReference>
<protein>
    <submittedName>
        <fullName evidence="4">Charged multivesicular body protein 2b</fullName>
    </submittedName>
</protein>
<dbReference type="PANTHER" id="PTHR10476">
    <property type="entry name" value="CHARGED MULTIVESICULAR BODY PROTEIN"/>
    <property type="match status" value="1"/>
</dbReference>
<comment type="similarity">
    <text evidence="1">Belongs to the SNF7 family.</text>
</comment>
<dbReference type="InParanoid" id="A0A1S3JKV0"/>
<dbReference type="KEGG" id="lak:106174135"/>
<keyword evidence="3" id="KW-1185">Reference proteome</keyword>
<proteinExistence type="inferred from homology"/>
<dbReference type="InterPro" id="IPR005024">
    <property type="entry name" value="Snf7_fam"/>
</dbReference>
<feature type="region of interest" description="Disordered" evidence="2">
    <location>
        <begin position="1"/>
        <end position="37"/>
    </location>
</feature>
<dbReference type="Proteomes" id="UP000085678">
    <property type="component" value="Unplaced"/>
</dbReference>